<evidence type="ECO:0000313" key="1">
    <source>
        <dbReference type="EMBL" id="EQC33597.1"/>
    </source>
</evidence>
<dbReference type="InParanoid" id="T0RTH5"/>
<name>T0RTH5_SAPDV</name>
<dbReference type="PANTHER" id="PTHR15496:SF2">
    <property type="entry name" value="GENERAL TRANSCRIPTION FACTOR 3C POLYPEPTIDE 4"/>
    <property type="match status" value="1"/>
</dbReference>
<accession>T0RTH5</accession>
<dbReference type="OMA" id="PNDAQIS"/>
<dbReference type="GO" id="GO:0006384">
    <property type="term" value="P:transcription initiation at RNA polymerase III promoter"/>
    <property type="evidence" value="ECO:0007669"/>
    <property type="project" value="InterPro"/>
</dbReference>
<dbReference type="GO" id="GO:0000127">
    <property type="term" value="C:transcription factor TFIIIC complex"/>
    <property type="evidence" value="ECO:0007669"/>
    <property type="project" value="InterPro"/>
</dbReference>
<dbReference type="Proteomes" id="UP000030762">
    <property type="component" value="Unassembled WGS sequence"/>
</dbReference>
<dbReference type="GeneID" id="19949431"/>
<dbReference type="OrthoDB" id="6021743at2759"/>
<dbReference type="InterPro" id="IPR044230">
    <property type="entry name" value="GTF3C4"/>
</dbReference>
<gene>
    <name evidence="1" type="ORF">SDRG_08704</name>
</gene>
<dbReference type="GO" id="GO:0004402">
    <property type="term" value="F:histone acetyltransferase activity"/>
    <property type="evidence" value="ECO:0007669"/>
    <property type="project" value="InterPro"/>
</dbReference>
<dbReference type="AlphaFoldDB" id="T0RTH5"/>
<sequence length="742" mass="79235">MATETADAFEGAGNSNTSGVFTPTPDCVASEHLSGAPLQPNNVYWSMDGKLAVVVHDGIMISTFVNKDLCRYLLQPPFVSRTNIALAKRLSNTRYPLPPPVFSEATPTAVEAPGTVMYRIMNSFDAVTSANPRELSMAKPEVDVFLQASWGPRGSAPNAACALLALTTANRILLHFPSSLNLNWECCAVLSDIVAAHMAKVMPSYGPLPDDPSILVPLPRALKRRKADLSYAERCDFMATTCLAWSSTSLLAICGRRLTTIWHFDLLRSGYLEKTPRVEVDTGAHGWSTSASWSTDCETLYVGTASSKILAIAVADGSLRRIWTAPRLTPMASIAVGANHVFGAFGGMLSAWAIDGDNDQVPIVWPAHNGTISVIAVQGCDNTLFSCATDGAVKAWHADGSPAVAPNLPTKGYPVYGLSISPNDAQISCTYIVPPAARPCRTTQADTTYSRVSGGLEHFAAPLAKDAPTLAETLRVALAATPARLDSLFDVLALCYHDLVACTAKESELRSLHADTSGVRPMYRPVADALASQYIQLDHSAAWAAPTFLQAAYQIWSTVPPSTKECPAWVLPAILAHVAERQVLAASTAASLNPTTHVAALLMADYLWHLSTRKMDTAPVSFALKPNTRTALRQLYSAYGTAADVARLDTGAGELPVREACELCAGPVPLTASILEPVCAKGHAAERSFLSFRLVATASVWKCTLCGSFANVETSPTFYSTHSGADPLHCTVCGSYCHLLTY</sequence>
<dbReference type="PANTHER" id="PTHR15496">
    <property type="entry name" value="GENERAL TRANSCRIPTION FACTOR 3C POLYPEPTIDE 4 FAMILY"/>
    <property type="match status" value="1"/>
</dbReference>
<protein>
    <submittedName>
        <fullName evidence="1">Uncharacterized protein</fullName>
    </submittedName>
</protein>
<organism evidence="1 2">
    <name type="scientific">Saprolegnia diclina (strain VS20)</name>
    <dbReference type="NCBI Taxonomy" id="1156394"/>
    <lineage>
        <taxon>Eukaryota</taxon>
        <taxon>Sar</taxon>
        <taxon>Stramenopiles</taxon>
        <taxon>Oomycota</taxon>
        <taxon>Saprolegniomycetes</taxon>
        <taxon>Saprolegniales</taxon>
        <taxon>Saprolegniaceae</taxon>
        <taxon>Saprolegnia</taxon>
    </lineage>
</organism>
<dbReference type="Gene3D" id="2.130.10.10">
    <property type="entry name" value="YVTN repeat-like/Quinoprotein amine dehydrogenase"/>
    <property type="match status" value="1"/>
</dbReference>
<dbReference type="EMBL" id="JH767158">
    <property type="protein sequence ID" value="EQC33597.1"/>
    <property type="molecule type" value="Genomic_DNA"/>
</dbReference>
<evidence type="ECO:0000313" key="2">
    <source>
        <dbReference type="Proteomes" id="UP000030762"/>
    </source>
</evidence>
<dbReference type="VEuPathDB" id="FungiDB:SDRG_08704"/>
<reference evidence="1 2" key="1">
    <citation type="submission" date="2012-04" db="EMBL/GenBank/DDBJ databases">
        <title>The Genome Sequence of Saprolegnia declina VS20.</title>
        <authorList>
            <consortium name="The Broad Institute Genome Sequencing Platform"/>
            <person name="Russ C."/>
            <person name="Nusbaum C."/>
            <person name="Tyler B."/>
            <person name="van West P."/>
            <person name="Dieguez-Uribeondo J."/>
            <person name="de Bruijn I."/>
            <person name="Tripathy S."/>
            <person name="Jiang R."/>
            <person name="Young S.K."/>
            <person name="Zeng Q."/>
            <person name="Gargeya S."/>
            <person name="Fitzgerald M."/>
            <person name="Haas B."/>
            <person name="Abouelleil A."/>
            <person name="Alvarado L."/>
            <person name="Arachchi H.M."/>
            <person name="Berlin A."/>
            <person name="Chapman S.B."/>
            <person name="Goldberg J."/>
            <person name="Griggs A."/>
            <person name="Gujja S."/>
            <person name="Hansen M."/>
            <person name="Howarth C."/>
            <person name="Imamovic A."/>
            <person name="Larimer J."/>
            <person name="McCowen C."/>
            <person name="Montmayeur A."/>
            <person name="Murphy C."/>
            <person name="Neiman D."/>
            <person name="Pearson M."/>
            <person name="Priest M."/>
            <person name="Roberts A."/>
            <person name="Saif S."/>
            <person name="Shea T."/>
            <person name="Sisk P."/>
            <person name="Sykes S."/>
            <person name="Wortman J."/>
            <person name="Nusbaum C."/>
            <person name="Birren B."/>
        </authorList>
    </citation>
    <scope>NUCLEOTIDE SEQUENCE [LARGE SCALE GENOMIC DNA]</scope>
    <source>
        <strain evidence="1 2">VS20</strain>
    </source>
</reference>
<keyword evidence="2" id="KW-1185">Reference proteome</keyword>
<dbReference type="InterPro" id="IPR015943">
    <property type="entry name" value="WD40/YVTN_repeat-like_dom_sf"/>
</dbReference>
<proteinExistence type="predicted"/>
<dbReference type="SUPFAM" id="SSF75011">
    <property type="entry name" value="3-carboxy-cis,cis-mucoante lactonizing enzyme"/>
    <property type="match status" value="1"/>
</dbReference>
<dbReference type="RefSeq" id="XP_008612820.1">
    <property type="nucleotide sequence ID" value="XM_008614598.1"/>
</dbReference>